<keyword evidence="3" id="KW-1185">Reference proteome</keyword>
<feature type="region of interest" description="Disordered" evidence="1">
    <location>
        <begin position="36"/>
        <end position="59"/>
    </location>
</feature>
<accession>A0AAV5IYI7</accession>
<name>A0AAV5IYI7_9ROSI</name>
<dbReference type="InterPro" id="IPR021109">
    <property type="entry name" value="Peptidase_aspartic_dom_sf"/>
</dbReference>
<dbReference type="InterPro" id="IPR043128">
    <property type="entry name" value="Rev_trsase/Diguanyl_cyclase"/>
</dbReference>
<proteinExistence type="predicted"/>
<sequence>MEECNQLKSELQSLARKGMLNEYVQRTYQPTFVKEQDLQSQGTRNANNRQGVGYQQAPPPLPPPARIIHMITGGLKAGRLSSKQRKLYVRKVKHQNMAQKRKFDDAKWKNQPITFTPVDFNGVILPHNDPLVTYVMINNCEVQRVLVDTGSAPNIMYYHCFESLGLDPALLQRYDGLIYGFNKQLVQVEGILTLNIAFGSDRTYVTPSTSKTAPQEVYDIQQIGRNLEVYVDDIVVKSLKVKDHIADLEETFNNLRQGIKVNPENIKAIKEMGPPKSMKEGQRLTGRVAALHRFVSKSIDKCLPFFKIMRSTAQKDESGK</sequence>
<dbReference type="SUPFAM" id="SSF56672">
    <property type="entry name" value="DNA/RNA polymerases"/>
    <property type="match status" value="1"/>
</dbReference>
<dbReference type="SUPFAM" id="SSF50630">
    <property type="entry name" value="Acid proteases"/>
    <property type="match status" value="1"/>
</dbReference>
<dbReference type="Proteomes" id="UP001054252">
    <property type="component" value="Unassembled WGS sequence"/>
</dbReference>
<feature type="compositionally biased region" description="Polar residues" evidence="1">
    <location>
        <begin position="38"/>
        <end position="50"/>
    </location>
</feature>
<comment type="caution">
    <text evidence="2">The sequence shown here is derived from an EMBL/GenBank/DDBJ whole genome shotgun (WGS) entry which is preliminary data.</text>
</comment>
<dbReference type="PANTHER" id="PTHR33240">
    <property type="entry name" value="OS08G0508500 PROTEIN"/>
    <property type="match status" value="1"/>
</dbReference>
<organism evidence="2 3">
    <name type="scientific">Rubroshorea leprosula</name>
    <dbReference type="NCBI Taxonomy" id="152421"/>
    <lineage>
        <taxon>Eukaryota</taxon>
        <taxon>Viridiplantae</taxon>
        <taxon>Streptophyta</taxon>
        <taxon>Embryophyta</taxon>
        <taxon>Tracheophyta</taxon>
        <taxon>Spermatophyta</taxon>
        <taxon>Magnoliopsida</taxon>
        <taxon>eudicotyledons</taxon>
        <taxon>Gunneridae</taxon>
        <taxon>Pentapetalae</taxon>
        <taxon>rosids</taxon>
        <taxon>malvids</taxon>
        <taxon>Malvales</taxon>
        <taxon>Dipterocarpaceae</taxon>
        <taxon>Rubroshorea</taxon>
    </lineage>
</organism>
<dbReference type="InterPro" id="IPR043502">
    <property type="entry name" value="DNA/RNA_pol_sf"/>
</dbReference>
<dbReference type="Gene3D" id="3.30.70.270">
    <property type="match status" value="1"/>
</dbReference>
<evidence type="ECO:0000313" key="3">
    <source>
        <dbReference type="Proteomes" id="UP001054252"/>
    </source>
</evidence>
<protein>
    <recommendedName>
        <fullName evidence="4">Reverse transcriptase domain-containing protein</fullName>
    </recommendedName>
</protein>
<reference evidence="2 3" key="1">
    <citation type="journal article" date="2021" name="Commun. Biol.">
        <title>The genome of Shorea leprosula (Dipterocarpaceae) highlights the ecological relevance of drought in aseasonal tropical rainforests.</title>
        <authorList>
            <person name="Ng K.K.S."/>
            <person name="Kobayashi M.J."/>
            <person name="Fawcett J.A."/>
            <person name="Hatakeyama M."/>
            <person name="Paape T."/>
            <person name="Ng C.H."/>
            <person name="Ang C.C."/>
            <person name="Tnah L.H."/>
            <person name="Lee C.T."/>
            <person name="Nishiyama T."/>
            <person name="Sese J."/>
            <person name="O'Brien M.J."/>
            <person name="Copetti D."/>
            <person name="Mohd Noor M.I."/>
            <person name="Ong R.C."/>
            <person name="Putra M."/>
            <person name="Sireger I.Z."/>
            <person name="Indrioko S."/>
            <person name="Kosugi Y."/>
            <person name="Izuno A."/>
            <person name="Isagi Y."/>
            <person name="Lee S.L."/>
            <person name="Shimizu K.K."/>
        </authorList>
    </citation>
    <scope>NUCLEOTIDE SEQUENCE [LARGE SCALE GENOMIC DNA]</scope>
    <source>
        <strain evidence="2">214</strain>
    </source>
</reference>
<gene>
    <name evidence="2" type="ORF">SLEP1_g16097</name>
</gene>
<dbReference type="PANTHER" id="PTHR33240:SF15">
    <property type="entry name" value="GAG-PRO-LIKE PROTEIN"/>
    <property type="match status" value="1"/>
</dbReference>
<dbReference type="AlphaFoldDB" id="A0AAV5IYI7"/>
<dbReference type="EMBL" id="BPVZ01000021">
    <property type="protein sequence ID" value="GKV03855.1"/>
    <property type="molecule type" value="Genomic_DNA"/>
</dbReference>
<evidence type="ECO:0000256" key="1">
    <source>
        <dbReference type="SAM" id="MobiDB-lite"/>
    </source>
</evidence>
<evidence type="ECO:0000313" key="2">
    <source>
        <dbReference type="EMBL" id="GKV03855.1"/>
    </source>
</evidence>
<evidence type="ECO:0008006" key="4">
    <source>
        <dbReference type="Google" id="ProtNLM"/>
    </source>
</evidence>